<dbReference type="GO" id="GO:0005737">
    <property type="term" value="C:cytoplasm"/>
    <property type="evidence" value="ECO:0007669"/>
    <property type="project" value="UniProtKB-ARBA"/>
</dbReference>
<dbReference type="NCBIfam" id="NF006477">
    <property type="entry name" value="PRK08881.1"/>
    <property type="match status" value="1"/>
</dbReference>
<dbReference type="GO" id="GO:0003735">
    <property type="term" value="F:structural constituent of ribosome"/>
    <property type="evidence" value="ECO:0007669"/>
    <property type="project" value="InterPro"/>
</dbReference>
<evidence type="ECO:0000313" key="8">
    <source>
        <dbReference type="EMBL" id="PTL86692.1"/>
    </source>
</evidence>
<name>A0A2T4VY39_9HYPH</name>
<dbReference type="PROSITE" id="PS00527">
    <property type="entry name" value="RIBOSOMAL_S14"/>
    <property type="match status" value="1"/>
</dbReference>
<dbReference type="InterPro" id="IPR018271">
    <property type="entry name" value="Ribosomal_uS14_CS"/>
</dbReference>
<dbReference type="SUPFAM" id="SSF57716">
    <property type="entry name" value="Glucocorticoid receptor-like (DNA-binding domain)"/>
    <property type="match status" value="1"/>
</dbReference>
<evidence type="ECO:0000256" key="4">
    <source>
        <dbReference type="ARBA" id="ARBA00023274"/>
    </source>
</evidence>
<evidence type="ECO:0000256" key="3">
    <source>
        <dbReference type="ARBA" id="ARBA00022980"/>
    </source>
</evidence>
<dbReference type="GO" id="GO:0015935">
    <property type="term" value="C:small ribosomal subunit"/>
    <property type="evidence" value="ECO:0007669"/>
    <property type="project" value="TreeGrafter"/>
</dbReference>
<dbReference type="PANTHER" id="PTHR19836">
    <property type="entry name" value="30S RIBOSOMAL PROTEIN S14"/>
    <property type="match status" value="1"/>
</dbReference>
<keyword evidence="7" id="KW-0699">rRNA-binding</keyword>
<keyword evidence="4 7" id="KW-0687">Ribonucleoprotein</keyword>
<evidence type="ECO:0000256" key="6">
    <source>
        <dbReference type="ARBA" id="ARBA00047110"/>
    </source>
</evidence>
<dbReference type="GO" id="GO:0019843">
    <property type="term" value="F:rRNA binding"/>
    <property type="evidence" value="ECO:0007669"/>
    <property type="project" value="UniProtKB-UniRule"/>
</dbReference>
<dbReference type="FunFam" id="1.10.287.1480:FF:000001">
    <property type="entry name" value="30S ribosomal protein S14"/>
    <property type="match status" value="1"/>
</dbReference>
<dbReference type="InterPro" id="IPR001209">
    <property type="entry name" value="Ribosomal_uS14"/>
</dbReference>
<dbReference type="GO" id="GO:0006412">
    <property type="term" value="P:translation"/>
    <property type="evidence" value="ECO:0007669"/>
    <property type="project" value="UniProtKB-UniRule"/>
</dbReference>
<dbReference type="HAMAP" id="MF_00537">
    <property type="entry name" value="Ribosomal_uS14_1"/>
    <property type="match status" value="1"/>
</dbReference>
<comment type="caution">
    <text evidence="8">The sequence shown here is derived from an EMBL/GenBank/DDBJ whole genome shotgun (WGS) entry which is preliminary data.</text>
</comment>
<gene>
    <name evidence="7" type="primary">rpsN</name>
    <name evidence="8" type="ORF">C4617_02435</name>
</gene>
<dbReference type="Gene3D" id="1.10.287.1480">
    <property type="match status" value="1"/>
</dbReference>
<protein>
    <recommendedName>
        <fullName evidence="5 7">Small ribosomal subunit protein uS14</fullName>
    </recommendedName>
</protein>
<dbReference type="InterPro" id="IPR023036">
    <property type="entry name" value="Ribosomal_uS14_bac/plastid"/>
</dbReference>
<evidence type="ECO:0000256" key="5">
    <source>
        <dbReference type="ARBA" id="ARBA00035167"/>
    </source>
</evidence>
<organism evidence="8 9">
    <name type="scientific">Candidatus Liberibacter europaeus</name>
    <dbReference type="NCBI Taxonomy" id="744859"/>
    <lineage>
        <taxon>Bacteria</taxon>
        <taxon>Pseudomonadati</taxon>
        <taxon>Pseudomonadota</taxon>
        <taxon>Alphaproteobacteria</taxon>
        <taxon>Hyphomicrobiales</taxon>
        <taxon>Rhizobiaceae</taxon>
        <taxon>Liberibacter</taxon>
    </lineage>
</organism>
<accession>A0A2T4VY39</accession>
<dbReference type="Proteomes" id="UP000240811">
    <property type="component" value="Unassembled WGS sequence"/>
</dbReference>
<proteinExistence type="inferred from homology"/>
<dbReference type="Pfam" id="PF00253">
    <property type="entry name" value="Ribosomal_S14"/>
    <property type="match status" value="1"/>
</dbReference>
<evidence type="ECO:0000256" key="7">
    <source>
        <dbReference type="HAMAP-Rule" id="MF_00537"/>
    </source>
</evidence>
<evidence type="ECO:0000313" key="9">
    <source>
        <dbReference type="Proteomes" id="UP000240811"/>
    </source>
</evidence>
<dbReference type="AlphaFoldDB" id="A0A2T4VY39"/>
<evidence type="ECO:0000256" key="2">
    <source>
        <dbReference type="ARBA" id="ARBA00009083"/>
    </source>
</evidence>
<comment type="similarity">
    <text evidence="2 7">Belongs to the universal ribosomal protein uS14 family.</text>
</comment>
<dbReference type="EMBL" id="PSQJ01000002">
    <property type="protein sequence ID" value="PTL86692.1"/>
    <property type="molecule type" value="Genomic_DNA"/>
</dbReference>
<keyword evidence="7" id="KW-0694">RNA-binding</keyword>
<keyword evidence="3 7" id="KW-0689">Ribosomal protein</keyword>
<comment type="subunit">
    <text evidence="6 7">Part of the 30S ribosomal subunit. Contacts proteins S3 and S10.</text>
</comment>
<sequence>MAKVSAIEKNKRRARIVASHASKRASLKKTLMNKSLNLEERFNAMLVLGSMPRDGSVVRLRNRCRISGRPRGVHRRFQLSRIALRELASMGKIPGITKSSW</sequence>
<comment type="function">
    <text evidence="1 7">Binds 16S rRNA, required for the assembly of 30S particles and may also be responsible for determining the conformation of the 16S rRNA at the A site.</text>
</comment>
<reference evidence="9" key="1">
    <citation type="submission" date="2018-02" db="EMBL/GenBank/DDBJ databases">
        <title>Genome sequence of Candidatus Liberibacter europaeus.</title>
        <authorList>
            <person name="Frampton R.A."/>
            <person name="Thompson S.M."/>
            <person name="David C."/>
            <person name="Addison S.M."/>
            <person name="Smith G.R."/>
        </authorList>
    </citation>
    <scope>NUCLEOTIDE SEQUENCE [LARGE SCALE GENOMIC DNA]</scope>
</reference>
<evidence type="ECO:0000256" key="1">
    <source>
        <dbReference type="ARBA" id="ARBA00003686"/>
    </source>
</evidence>
<dbReference type="PANTHER" id="PTHR19836:SF19">
    <property type="entry name" value="SMALL RIBOSOMAL SUBUNIT PROTEIN US14M"/>
    <property type="match status" value="1"/>
</dbReference>